<comment type="caution">
    <text evidence="2">The sequence shown here is derived from an EMBL/GenBank/DDBJ whole genome shotgun (WGS) entry which is preliminary data.</text>
</comment>
<evidence type="ECO:0000256" key="1">
    <source>
        <dbReference type="SAM" id="MobiDB-lite"/>
    </source>
</evidence>
<accession>A0AAW0FY48</accession>
<feature type="region of interest" description="Disordered" evidence="1">
    <location>
        <begin position="470"/>
        <end position="525"/>
    </location>
</feature>
<feature type="compositionally biased region" description="Acidic residues" evidence="1">
    <location>
        <begin position="516"/>
        <end position="525"/>
    </location>
</feature>
<keyword evidence="3" id="KW-1185">Reference proteome</keyword>
<dbReference type="AlphaFoldDB" id="A0AAW0FY48"/>
<gene>
    <name evidence="2" type="ORF">QCA50_015419</name>
</gene>
<feature type="region of interest" description="Disordered" evidence="1">
    <location>
        <begin position="1"/>
        <end position="63"/>
    </location>
</feature>
<organism evidence="2 3">
    <name type="scientific">Cerrena zonata</name>
    <dbReference type="NCBI Taxonomy" id="2478898"/>
    <lineage>
        <taxon>Eukaryota</taxon>
        <taxon>Fungi</taxon>
        <taxon>Dikarya</taxon>
        <taxon>Basidiomycota</taxon>
        <taxon>Agaricomycotina</taxon>
        <taxon>Agaricomycetes</taxon>
        <taxon>Polyporales</taxon>
        <taxon>Cerrenaceae</taxon>
        <taxon>Cerrena</taxon>
    </lineage>
</organism>
<dbReference type="Proteomes" id="UP001385951">
    <property type="component" value="Unassembled WGS sequence"/>
</dbReference>
<evidence type="ECO:0008006" key="4">
    <source>
        <dbReference type="Google" id="ProtNLM"/>
    </source>
</evidence>
<sequence length="525" mass="58093">MADERRDDNDDDDVREIPHPGHPNGQQHTHPPAHYPQPHYMYPPQPNYQFHPSYHYPPPQYPPAPPGLHYGAPWAPPNQVPVPHFPPPNGPPPNQPAYPMPAVPSQGAKPTPNTQVGPGDFSFRTDVLVGGAKRTFTAQTDMPWTDFKDRCIALLDGTPKPIQLAYKVLPGDTGQHAYINDMVEFAGAMGRIRTRAYTARTKAVYMEVKNVTKKTQSTARGKKRARSPSPSAEMDGSLLETWKKLETHIRCERHGHCLIRTDGNVQRHQILDHKLTSLWTKAIFEGKATVYVPPNISEFDQLSTQKQVVSKSSSSVATIPQLHLTIENVQGASSHTITSSQPAASSSHVPISSTEQEEEEHAVRSLVQMLKNDSCFRGEGNTINDTVVVPSIGYMLEDMDMNIQGFGFRQLEPVLRRLGIEFADIMMSIPVEMLAAIDVIGMDRAQRLTTYSQRFSARLLGLRRSYGTQFDNIPGPSGSSSSTTNPSNSTPPDTAAPSPPQIESLNDVDYSSPDTEAYDELSDFE</sequence>
<proteinExistence type="predicted"/>
<feature type="region of interest" description="Disordered" evidence="1">
    <location>
        <begin position="214"/>
        <end position="235"/>
    </location>
</feature>
<feature type="compositionally biased region" description="Low complexity" evidence="1">
    <location>
        <begin position="474"/>
        <end position="496"/>
    </location>
</feature>
<name>A0AAW0FY48_9APHY</name>
<protein>
    <recommendedName>
        <fullName evidence="4">SAM domain-containing protein</fullName>
    </recommendedName>
</protein>
<dbReference type="EMBL" id="JASBNA010000040">
    <property type="protein sequence ID" value="KAK7681685.1"/>
    <property type="molecule type" value="Genomic_DNA"/>
</dbReference>
<feature type="compositionally biased region" description="Low complexity" evidence="1">
    <location>
        <begin position="26"/>
        <end position="40"/>
    </location>
</feature>
<evidence type="ECO:0000313" key="2">
    <source>
        <dbReference type="EMBL" id="KAK7681685.1"/>
    </source>
</evidence>
<reference evidence="2 3" key="1">
    <citation type="submission" date="2022-09" db="EMBL/GenBank/DDBJ databases">
        <authorList>
            <person name="Palmer J.M."/>
        </authorList>
    </citation>
    <scope>NUCLEOTIDE SEQUENCE [LARGE SCALE GENOMIC DNA]</scope>
    <source>
        <strain evidence="2 3">DSM 7382</strain>
    </source>
</reference>
<evidence type="ECO:0000313" key="3">
    <source>
        <dbReference type="Proteomes" id="UP001385951"/>
    </source>
</evidence>